<dbReference type="PROSITE" id="PS50893">
    <property type="entry name" value="ABC_TRANSPORTER_2"/>
    <property type="match status" value="1"/>
</dbReference>
<organism evidence="5 6">
    <name type="scientific">Shewanella surugensis</name>
    <dbReference type="NCBI Taxonomy" id="212020"/>
    <lineage>
        <taxon>Bacteria</taxon>
        <taxon>Pseudomonadati</taxon>
        <taxon>Pseudomonadota</taxon>
        <taxon>Gammaproteobacteria</taxon>
        <taxon>Alteromonadales</taxon>
        <taxon>Shewanellaceae</taxon>
        <taxon>Shewanella</taxon>
    </lineage>
</organism>
<keyword evidence="1" id="KW-0813">Transport</keyword>
<dbReference type="SMART" id="SM00382">
    <property type="entry name" value="AAA"/>
    <property type="match status" value="1"/>
</dbReference>
<evidence type="ECO:0000256" key="3">
    <source>
        <dbReference type="ARBA" id="ARBA00022840"/>
    </source>
</evidence>
<keyword evidence="2" id="KW-0547">Nucleotide-binding</keyword>
<feature type="domain" description="ABC transporter" evidence="4">
    <location>
        <begin position="6"/>
        <end position="233"/>
    </location>
</feature>
<dbReference type="CDD" id="cd03230">
    <property type="entry name" value="ABC_DR_subfamily_A"/>
    <property type="match status" value="1"/>
</dbReference>
<evidence type="ECO:0000259" key="4">
    <source>
        <dbReference type="PROSITE" id="PS50893"/>
    </source>
</evidence>
<reference evidence="5 6" key="1">
    <citation type="submission" date="2022-01" db="EMBL/GenBank/DDBJ databases">
        <title>Whole genome-based taxonomy of the Shewanellaceae.</title>
        <authorList>
            <person name="Martin-Rodriguez A.J."/>
        </authorList>
    </citation>
    <scope>NUCLEOTIDE SEQUENCE [LARGE SCALE GENOMIC DNA]</scope>
    <source>
        <strain evidence="5 6">DSM 17177</strain>
    </source>
</reference>
<dbReference type="PANTHER" id="PTHR42939">
    <property type="entry name" value="ABC TRANSPORTER ATP-BINDING PROTEIN ALBC-RELATED"/>
    <property type="match status" value="1"/>
</dbReference>
<evidence type="ECO:0000313" key="6">
    <source>
        <dbReference type="Proteomes" id="UP001203423"/>
    </source>
</evidence>
<dbReference type="Pfam" id="PF00005">
    <property type="entry name" value="ABC_tran"/>
    <property type="match status" value="1"/>
</dbReference>
<dbReference type="InterPro" id="IPR027417">
    <property type="entry name" value="P-loop_NTPase"/>
</dbReference>
<proteinExistence type="predicted"/>
<dbReference type="EMBL" id="JAKIKS010000010">
    <property type="protein sequence ID" value="MCL1123728.1"/>
    <property type="molecule type" value="Genomic_DNA"/>
</dbReference>
<keyword evidence="3 5" id="KW-0067">ATP-binding</keyword>
<dbReference type="Gene3D" id="3.40.50.300">
    <property type="entry name" value="P-loop containing nucleotide triphosphate hydrolases"/>
    <property type="match status" value="1"/>
</dbReference>
<name>A0ABT0L7R5_9GAMM</name>
<sequence>MTNAIVSLKNISHFYQKNQVLNDINLQVHTGEVLGLLGHNGAGKTTMMKLILGIINASKGEVEVFGQNPSLKTAISTRRKIGYLPENVKLYEQLTAKQVLTFFARLKSVNSTQVIELLRKVDLYSVMNKPVKTYSKGMRQRLGLAQAFLGRPKLLLLDEPTVGLDPIATHEFYQSVEMLRRDGASIILCSHVLRGLEPYIDKALILNKGHIVTIGTLETLREKANLPISIQTQGIDDMLEKDTLLSPFLVSPSILNVKDKDKIATIKRLVSYEQLSDLHIESPSLESLYQYYLTENMPINRIEAV</sequence>
<keyword evidence="6" id="KW-1185">Reference proteome</keyword>
<accession>A0ABT0L7R5</accession>
<dbReference type="SUPFAM" id="SSF52540">
    <property type="entry name" value="P-loop containing nucleoside triphosphate hydrolases"/>
    <property type="match status" value="1"/>
</dbReference>
<dbReference type="PANTHER" id="PTHR42939:SF1">
    <property type="entry name" value="ABC TRANSPORTER ATP-BINDING PROTEIN ALBC-RELATED"/>
    <property type="match status" value="1"/>
</dbReference>
<dbReference type="InterPro" id="IPR003593">
    <property type="entry name" value="AAA+_ATPase"/>
</dbReference>
<dbReference type="InterPro" id="IPR003439">
    <property type="entry name" value="ABC_transporter-like_ATP-bd"/>
</dbReference>
<dbReference type="PROSITE" id="PS00211">
    <property type="entry name" value="ABC_TRANSPORTER_1"/>
    <property type="match status" value="1"/>
</dbReference>
<dbReference type="InterPro" id="IPR051782">
    <property type="entry name" value="ABC_Transporter_VariousFunc"/>
</dbReference>
<dbReference type="GO" id="GO:0005524">
    <property type="term" value="F:ATP binding"/>
    <property type="evidence" value="ECO:0007669"/>
    <property type="project" value="UniProtKB-KW"/>
</dbReference>
<dbReference type="RefSeq" id="WP_248939012.1">
    <property type="nucleotide sequence ID" value="NZ_JAKIKS010000010.1"/>
</dbReference>
<protein>
    <submittedName>
        <fullName evidence="5">ABC transporter ATP-binding protein</fullName>
    </submittedName>
</protein>
<comment type="caution">
    <text evidence="5">The sequence shown here is derived from an EMBL/GenBank/DDBJ whole genome shotgun (WGS) entry which is preliminary data.</text>
</comment>
<evidence type="ECO:0000256" key="1">
    <source>
        <dbReference type="ARBA" id="ARBA00022448"/>
    </source>
</evidence>
<gene>
    <name evidence="5" type="ORF">L2764_04300</name>
</gene>
<evidence type="ECO:0000256" key="2">
    <source>
        <dbReference type="ARBA" id="ARBA00022741"/>
    </source>
</evidence>
<dbReference type="Proteomes" id="UP001203423">
    <property type="component" value="Unassembled WGS sequence"/>
</dbReference>
<dbReference type="InterPro" id="IPR017871">
    <property type="entry name" value="ABC_transporter-like_CS"/>
</dbReference>
<evidence type="ECO:0000313" key="5">
    <source>
        <dbReference type="EMBL" id="MCL1123728.1"/>
    </source>
</evidence>